<feature type="region of interest" description="Disordered" evidence="1">
    <location>
        <begin position="1"/>
        <end position="48"/>
    </location>
</feature>
<organism evidence="2 3">
    <name type="scientific">Claviceps pusilla</name>
    <dbReference type="NCBI Taxonomy" id="123648"/>
    <lineage>
        <taxon>Eukaryota</taxon>
        <taxon>Fungi</taxon>
        <taxon>Dikarya</taxon>
        <taxon>Ascomycota</taxon>
        <taxon>Pezizomycotina</taxon>
        <taxon>Sordariomycetes</taxon>
        <taxon>Hypocreomycetidae</taxon>
        <taxon>Hypocreales</taxon>
        <taxon>Clavicipitaceae</taxon>
        <taxon>Claviceps</taxon>
    </lineage>
</organism>
<dbReference type="EMBL" id="SRPW01001363">
    <property type="protein sequence ID" value="KAG6002161.1"/>
    <property type="molecule type" value="Genomic_DNA"/>
</dbReference>
<reference evidence="2" key="1">
    <citation type="journal article" date="2020" name="bioRxiv">
        <title>Whole genome comparisons of ergot fungi reveals the divergence and evolution of species within the genus Claviceps are the result of varying mechanisms driving genome evolution and host range expansion.</title>
        <authorList>
            <person name="Wyka S.A."/>
            <person name="Mondo S.J."/>
            <person name="Liu M."/>
            <person name="Dettman J."/>
            <person name="Nalam V."/>
            <person name="Broders K.D."/>
        </authorList>
    </citation>
    <scope>NUCLEOTIDE SEQUENCE</scope>
    <source>
        <strain evidence="2">CCC 602</strain>
    </source>
</reference>
<evidence type="ECO:0000256" key="1">
    <source>
        <dbReference type="SAM" id="MobiDB-lite"/>
    </source>
</evidence>
<dbReference type="OrthoDB" id="1001765at2759"/>
<keyword evidence="3" id="KW-1185">Reference proteome</keyword>
<dbReference type="Proteomes" id="UP000748025">
    <property type="component" value="Unassembled WGS sequence"/>
</dbReference>
<dbReference type="AlphaFoldDB" id="A0A9P7N8J5"/>
<comment type="caution">
    <text evidence="2">The sequence shown here is derived from an EMBL/GenBank/DDBJ whole genome shotgun (WGS) entry which is preliminary data.</text>
</comment>
<sequence length="126" mass="12875">MRPSGRGPSLPWPPPSSGRVRRGPPWKPSSPLRRWSWNPTRGGASPAVGAVIKPKTAGAASATHCAFTSGGVVPGGTSFTTYSPAQGCLIPHGVAGVTYLFLSKAAPLDGVLTDEDTIAGPIFLGL</sequence>
<name>A0A9P7N8J5_9HYPO</name>
<protein>
    <submittedName>
        <fullName evidence="2">Uncharacterized protein</fullName>
    </submittedName>
</protein>
<proteinExistence type="predicted"/>
<accession>A0A9P7N8J5</accession>
<evidence type="ECO:0000313" key="2">
    <source>
        <dbReference type="EMBL" id="KAG6002161.1"/>
    </source>
</evidence>
<evidence type="ECO:0000313" key="3">
    <source>
        <dbReference type="Proteomes" id="UP000748025"/>
    </source>
</evidence>
<gene>
    <name evidence="2" type="ORF">E4U43_001159</name>
</gene>